<keyword evidence="2" id="KW-0732">Signal</keyword>
<dbReference type="InterPro" id="IPR001389">
    <property type="entry name" value="Flocculin"/>
</dbReference>
<evidence type="ECO:0000313" key="4">
    <source>
        <dbReference type="EMBL" id="GAV56422.1"/>
    </source>
</evidence>
<protein>
    <recommendedName>
        <fullName evidence="3">PA14 domain-containing protein</fullName>
    </recommendedName>
</protein>
<dbReference type="InterPro" id="IPR018871">
    <property type="entry name" value="GLEYA_adhesin_domain"/>
</dbReference>
<accession>A0A1Q3ALI5</accession>
<reference evidence="4 5" key="1">
    <citation type="submission" date="2016-08" db="EMBL/GenBank/DDBJ databases">
        <title>Draft genome sequence of allopolyploid Zygosaccharomyces rouxii.</title>
        <authorList>
            <person name="Watanabe J."/>
            <person name="Uehara K."/>
            <person name="Mogi Y."/>
            <person name="Tsukioka Y."/>
        </authorList>
    </citation>
    <scope>NUCLEOTIDE SEQUENCE [LARGE SCALE GENOMIC DNA]</scope>
    <source>
        <strain evidence="4 5">NBRC 110957</strain>
    </source>
</reference>
<sequence>MVSHKSIFQWLLWFSVLGITKALAATACLPANGAQSGFKANFFQYNYGDMTTLRQPSFIAGGYAKRQLLGTQNNVNNILIAYGMECQLSNGEVVTPTEPWNFDYSQCKNKRYFSQRHNGTIFGFELTATNFTVELTGYLLAPQTGTYTFTFDHVDDSAILNFGEGIAFDCCNQDAAANGNTQFSINAIKPDYGPTAHMNYSVDLVGNYYYPMRIVYTNRHVFGWLFTTLTLPDGTNIDNDFTGYVYSFVSEPEQPNCTVTSPLPFVTSTSTTPWTGSFTSTYSTQTNVNTDSDGDNAGTVIIDVETPTTPPVLTTEYTGYSGSETSTYSTESTWVTGTDGKTTPETIYHVETPTIPPV</sequence>
<proteinExistence type="predicted"/>
<dbReference type="Gene3D" id="2.60.120.1560">
    <property type="match status" value="1"/>
</dbReference>
<dbReference type="EMBL" id="BDGX01000069">
    <property type="protein sequence ID" value="GAV56422.1"/>
    <property type="molecule type" value="Genomic_DNA"/>
</dbReference>
<organism evidence="4 5">
    <name type="scientific">Zygosaccharomyces rouxii</name>
    <dbReference type="NCBI Taxonomy" id="4956"/>
    <lineage>
        <taxon>Eukaryota</taxon>
        <taxon>Fungi</taxon>
        <taxon>Dikarya</taxon>
        <taxon>Ascomycota</taxon>
        <taxon>Saccharomycotina</taxon>
        <taxon>Saccharomycetes</taxon>
        <taxon>Saccharomycetales</taxon>
        <taxon>Saccharomycetaceae</taxon>
        <taxon>Zygosaccharomyces</taxon>
    </lineage>
</organism>
<evidence type="ECO:0000256" key="1">
    <source>
        <dbReference type="SAM" id="MobiDB-lite"/>
    </source>
</evidence>
<feature type="compositionally biased region" description="Low complexity" evidence="1">
    <location>
        <begin position="312"/>
        <end position="333"/>
    </location>
</feature>
<feature type="non-terminal residue" evidence="4">
    <location>
        <position position="358"/>
    </location>
</feature>
<dbReference type="InterPro" id="IPR011658">
    <property type="entry name" value="PA14_dom"/>
</dbReference>
<feature type="signal peptide" evidence="2">
    <location>
        <begin position="1"/>
        <end position="22"/>
    </location>
</feature>
<feature type="chain" id="PRO_5012162291" description="PA14 domain-containing protein" evidence="2">
    <location>
        <begin position="23"/>
        <end position="358"/>
    </location>
</feature>
<dbReference type="Pfam" id="PF00624">
    <property type="entry name" value="Flocculin"/>
    <property type="match status" value="2"/>
</dbReference>
<dbReference type="Proteomes" id="UP000187013">
    <property type="component" value="Unassembled WGS sequence"/>
</dbReference>
<gene>
    <name evidence="4" type="ORF">ZYGR_0BQ00100</name>
</gene>
<evidence type="ECO:0000259" key="3">
    <source>
        <dbReference type="PROSITE" id="PS51820"/>
    </source>
</evidence>
<dbReference type="OrthoDB" id="4070698at2759"/>
<evidence type="ECO:0000313" key="5">
    <source>
        <dbReference type="Proteomes" id="UP000187013"/>
    </source>
</evidence>
<dbReference type="InterPro" id="IPR037524">
    <property type="entry name" value="PA14/GLEYA"/>
</dbReference>
<dbReference type="PROSITE" id="PS51820">
    <property type="entry name" value="PA14"/>
    <property type="match status" value="1"/>
</dbReference>
<dbReference type="SMART" id="SM00758">
    <property type="entry name" value="PA14"/>
    <property type="match status" value="1"/>
</dbReference>
<comment type="caution">
    <text evidence="4">The sequence shown here is derived from an EMBL/GenBank/DDBJ whole genome shotgun (WGS) entry which is preliminary data.</text>
</comment>
<dbReference type="GO" id="GO:0000128">
    <property type="term" value="P:flocculation"/>
    <property type="evidence" value="ECO:0007669"/>
    <property type="project" value="InterPro"/>
</dbReference>
<dbReference type="SUPFAM" id="SSF56988">
    <property type="entry name" value="Anthrax protective antigen"/>
    <property type="match status" value="1"/>
</dbReference>
<evidence type="ECO:0000256" key="2">
    <source>
        <dbReference type="SAM" id="SignalP"/>
    </source>
</evidence>
<dbReference type="AlphaFoldDB" id="A0A1Q3ALI5"/>
<dbReference type="Pfam" id="PF10528">
    <property type="entry name" value="GLEYA"/>
    <property type="match status" value="1"/>
</dbReference>
<feature type="region of interest" description="Disordered" evidence="1">
    <location>
        <begin position="312"/>
        <end position="340"/>
    </location>
</feature>
<feature type="domain" description="PA14" evidence="3">
    <location>
        <begin position="73"/>
        <end position="244"/>
    </location>
</feature>
<name>A0A1Q3ALI5_ZYGRO</name>